<evidence type="ECO:0000313" key="2">
    <source>
        <dbReference type="EnsemblPlants" id="KRH28551"/>
    </source>
</evidence>
<proteinExistence type="predicted"/>
<evidence type="ECO:0000313" key="3">
    <source>
        <dbReference type="Proteomes" id="UP000008827"/>
    </source>
</evidence>
<name>A0A0R0HDF4_SOYBN</name>
<sequence length="86" mass="9316">MRECTVRAAPGRVLLHAHAQPPLSNLLNPIIPTKGIGILKINEAALDSDTQQFFSGYMTRRGIEIGTVGVLVYVKSVKGVDINNVM</sequence>
<dbReference type="Proteomes" id="UP000008827">
    <property type="component" value="Chromosome 11"/>
</dbReference>
<reference evidence="1" key="3">
    <citation type="submission" date="2018-07" db="EMBL/GenBank/DDBJ databases">
        <title>WGS assembly of Glycine max.</title>
        <authorList>
            <person name="Schmutz J."/>
            <person name="Cannon S."/>
            <person name="Schlueter J."/>
            <person name="Ma J."/>
            <person name="Mitros T."/>
            <person name="Nelson W."/>
            <person name="Hyten D."/>
            <person name="Song Q."/>
            <person name="Thelen J."/>
            <person name="Cheng J."/>
            <person name="Xu D."/>
            <person name="Hellsten U."/>
            <person name="May G."/>
            <person name="Yu Y."/>
            <person name="Sakurai T."/>
            <person name="Umezawa T."/>
            <person name="Bhattacharyya M."/>
            <person name="Sandhu D."/>
            <person name="Valliyodan B."/>
            <person name="Lindquist E."/>
            <person name="Peto M."/>
            <person name="Grant D."/>
            <person name="Shu S."/>
            <person name="Goodstein D."/>
            <person name="Barry K."/>
            <person name="Futrell-Griggs M."/>
            <person name="Abernathy B."/>
            <person name="Du J."/>
            <person name="Tian Z."/>
            <person name="Zhu L."/>
            <person name="Gill N."/>
            <person name="Joshi T."/>
            <person name="Libault M."/>
            <person name="Sethuraman A."/>
            <person name="Zhang X."/>
            <person name="Shinozaki K."/>
            <person name="Nguyen H."/>
            <person name="Wing R."/>
            <person name="Cregan P."/>
            <person name="Specht J."/>
            <person name="Grimwood J."/>
            <person name="Rokhsar D."/>
            <person name="Stacey G."/>
            <person name="Shoemaker R."/>
            <person name="Jackson S."/>
        </authorList>
    </citation>
    <scope>NUCLEOTIDE SEQUENCE</scope>
    <source>
        <tissue evidence="1">Callus</tissue>
    </source>
</reference>
<gene>
    <name evidence="2" type="primary">LOC121173017</name>
    <name evidence="1" type="ORF">GLYMA_11G061100</name>
</gene>
<accession>A0A0R0HDF4</accession>
<reference evidence="1 2" key="1">
    <citation type="journal article" date="2010" name="Nature">
        <title>Genome sequence of the palaeopolyploid soybean.</title>
        <authorList>
            <person name="Schmutz J."/>
            <person name="Cannon S.B."/>
            <person name="Schlueter J."/>
            <person name="Ma J."/>
            <person name="Mitros T."/>
            <person name="Nelson W."/>
            <person name="Hyten D.L."/>
            <person name="Song Q."/>
            <person name="Thelen J.J."/>
            <person name="Cheng J."/>
            <person name="Xu D."/>
            <person name="Hellsten U."/>
            <person name="May G.D."/>
            <person name="Yu Y."/>
            <person name="Sakurai T."/>
            <person name="Umezawa T."/>
            <person name="Bhattacharyya M.K."/>
            <person name="Sandhu D."/>
            <person name="Valliyodan B."/>
            <person name="Lindquist E."/>
            <person name="Peto M."/>
            <person name="Grant D."/>
            <person name="Shu S."/>
            <person name="Goodstein D."/>
            <person name="Barry K."/>
            <person name="Futrell-Griggs M."/>
            <person name="Abernathy B."/>
            <person name="Du J."/>
            <person name="Tian Z."/>
            <person name="Zhu L."/>
            <person name="Gill N."/>
            <person name="Joshi T."/>
            <person name="Libault M."/>
            <person name="Sethuraman A."/>
            <person name="Zhang X.-C."/>
            <person name="Shinozaki K."/>
            <person name="Nguyen H.T."/>
            <person name="Wing R.A."/>
            <person name="Cregan P."/>
            <person name="Specht J."/>
            <person name="Grimwood J."/>
            <person name="Rokhsar D."/>
            <person name="Stacey G."/>
            <person name="Shoemaker R.C."/>
            <person name="Jackson S.A."/>
        </authorList>
    </citation>
    <scope>NUCLEOTIDE SEQUENCE</scope>
    <source>
        <strain evidence="2">cv. Williams 82</strain>
        <tissue evidence="1">Callus</tissue>
    </source>
</reference>
<dbReference type="EnsemblPlants" id="KRH28551">
    <property type="protein sequence ID" value="KRH28551"/>
    <property type="gene ID" value="GLYMA_11G061100"/>
</dbReference>
<organism evidence="1">
    <name type="scientific">Glycine max</name>
    <name type="common">Soybean</name>
    <name type="synonym">Glycine hispida</name>
    <dbReference type="NCBI Taxonomy" id="3847"/>
    <lineage>
        <taxon>Eukaryota</taxon>
        <taxon>Viridiplantae</taxon>
        <taxon>Streptophyta</taxon>
        <taxon>Embryophyta</taxon>
        <taxon>Tracheophyta</taxon>
        <taxon>Spermatophyta</taxon>
        <taxon>Magnoliopsida</taxon>
        <taxon>eudicotyledons</taxon>
        <taxon>Gunneridae</taxon>
        <taxon>Pentapetalae</taxon>
        <taxon>rosids</taxon>
        <taxon>fabids</taxon>
        <taxon>Fabales</taxon>
        <taxon>Fabaceae</taxon>
        <taxon>Papilionoideae</taxon>
        <taxon>50 kb inversion clade</taxon>
        <taxon>NPAAA clade</taxon>
        <taxon>indigoferoid/millettioid clade</taxon>
        <taxon>Phaseoleae</taxon>
        <taxon>Glycine</taxon>
        <taxon>Glycine subgen. Soja</taxon>
    </lineage>
</organism>
<keyword evidence="3" id="KW-1185">Reference proteome</keyword>
<dbReference type="GeneID" id="121173017"/>
<dbReference type="ExpressionAtlas" id="A0A0R0HDF4">
    <property type="expression patterns" value="baseline and differential"/>
</dbReference>
<dbReference type="AlphaFoldDB" id="A0A0R0HDF4"/>
<protein>
    <submittedName>
        <fullName evidence="1 2">Uncharacterized protein</fullName>
    </submittedName>
</protein>
<reference evidence="2" key="2">
    <citation type="submission" date="2018-02" db="UniProtKB">
        <authorList>
            <consortium name="EnsemblPlants"/>
        </authorList>
    </citation>
    <scope>IDENTIFICATION</scope>
    <source>
        <strain evidence="2">Williams 82</strain>
    </source>
</reference>
<dbReference type="RefSeq" id="XP_040862565.1">
    <property type="nucleotide sequence ID" value="XM_041006631.1"/>
</dbReference>
<evidence type="ECO:0000313" key="1">
    <source>
        <dbReference type="EMBL" id="KRH28551.1"/>
    </source>
</evidence>
<dbReference type="Gramene" id="KRH28551">
    <property type="protein sequence ID" value="KRH28551"/>
    <property type="gene ID" value="GLYMA_11G061100"/>
</dbReference>
<dbReference type="EMBL" id="CM000844">
    <property type="protein sequence ID" value="KRH28551.1"/>
    <property type="molecule type" value="Genomic_DNA"/>
</dbReference>